<gene>
    <name evidence="2" type="ORF">UFOVP75_127</name>
</gene>
<protein>
    <submittedName>
        <fullName evidence="2">41 helicase</fullName>
    </submittedName>
</protein>
<organism evidence="2">
    <name type="scientific">uncultured Caudovirales phage</name>
    <dbReference type="NCBI Taxonomy" id="2100421"/>
    <lineage>
        <taxon>Viruses</taxon>
        <taxon>Duplodnaviria</taxon>
        <taxon>Heunggongvirae</taxon>
        <taxon>Uroviricota</taxon>
        <taxon>Caudoviricetes</taxon>
        <taxon>Peduoviridae</taxon>
        <taxon>Maltschvirus</taxon>
        <taxon>Maltschvirus maltsch</taxon>
    </lineage>
</organism>
<keyword evidence="2" id="KW-0378">Hydrolase</keyword>
<dbReference type="GO" id="GO:0005524">
    <property type="term" value="F:ATP binding"/>
    <property type="evidence" value="ECO:0007669"/>
    <property type="project" value="InterPro"/>
</dbReference>
<keyword evidence="2" id="KW-0067">ATP-binding</keyword>
<proteinExistence type="predicted"/>
<dbReference type="InterPro" id="IPR027417">
    <property type="entry name" value="P-loop_NTPase"/>
</dbReference>
<dbReference type="Gene3D" id="3.40.50.300">
    <property type="entry name" value="P-loop containing nucleotide triphosphate hydrolases"/>
    <property type="match status" value="1"/>
</dbReference>
<dbReference type="GO" id="GO:0003678">
    <property type="term" value="F:DNA helicase activity"/>
    <property type="evidence" value="ECO:0007669"/>
    <property type="project" value="InterPro"/>
</dbReference>
<dbReference type="InterPro" id="IPR007694">
    <property type="entry name" value="DNA_helicase_DnaB-like_C"/>
</dbReference>
<evidence type="ECO:0000313" key="2">
    <source>
        <dbReference type="EMBL" id="CAB4127299.1"/>
    </source>
</evidence>
<dbReference type="EMBL" id="LR796209">
    <property type="protein sequence ID" value="CAB4127299.1"/>
    <property type="molecule type" value="Genomic_DNA"/>
</dbReference>
<evidence type="ECO:0000259" key="1">
    <source>
        <dbReference type="Pfam" id="PF03796"/>
    </source>
</evidence>
<dbReference type="Pfam" id="PF03796">
    <property type="entry name" value="DnaB_C"/>
    <property type="match status" value="1"/>
</dbReference>
<feature type="domain" description="SF4 helicase" evidence="1">
    <location>
        <begin position="218"/>
        <end position="452"/>
    </location>
</feature>
<accession>A0A6J5L5X6</accession>
<dbReference type="SUPFAM" id="SSF52540">
    <property type="entry name" value="P-loop containing nucleoside triphosphate hydrolases"/>
    <property type="match status" value="1"/>
</dbReference>
<name>A0A6J5L5X6_9CAUD</name>
<keyword evidence="2" id="KW-0347">Helicase</keyword>
<sequence length="505" mass="57087">MSEVVEIPANETLPFFDQKQDAFVGHLLLNSNFFLQVRGKLRHEWLNDPWCSRIVKAYFHFYDRWKRPPTSVDEFKNTLEFLKEDEGTRTRLFAKIAQATMATEVYGLDIIRSELTLWFKAREFKAYIEKASSVFNEASKGGKDLSKLNEAFDLIPKWNRALTEATFEEEEGVSFEDIATGGFFSAQKQELEDALTFGCRLVDRKLNGDCINDCSLLRGDHTILLAPTNIGKTTAMLTTVRHNIQKGRDILFLSHEGRPKDIKSKLLQSVLGKTRAELLTIGDTEDGRKLLGAAARIMTKHVTYIPFARGGATVEDVEGVIRRAQERRIATTGKGYDLIVDDYPAKLMTSMAKGGHWAPRQIGEYVYNFFTAIGLEYNAHVLTAIQTNREGSKVNRNQKGDESRLLTLEDVAETWGAMTTATNVISFNRSPDAQAKNRATFHICKSRSGEIGWSIVTQTRFDVAMTHGDKLKATYYRGTSLMDERIDDLLEQYEGGAVPEHLNHM</sequence>
<reference evidence="2" key="1">
    <citation type="submission" date="2020-04" db="EMBL/GenBank/DDBJ databases">
        <authorList>
            <person name="Chiriac C."/>
            <person name="Salcher M."/>
            <person name="Ghai R."/>
            <person name="Kavagutti S V."/>
        </authorList>
    </citation>
    <scope>NUCLEOTIDE SEQUENCE</scope>
</reference>
<dbReference type="GO" id="GO:0006260">
    <property type="term" value="P:DNA replication"/>
    <property type="evidence" value="ECO:0007669"/>
    <property type="project" value="InterPro"/>
</dbReference>
<keyword evidence="2" id="KW-0547">Nucleotide-binding</keyword>